<evidence type="ECO:0000313" key="3">
    <source>
        <dbReference type="Proteomes" id="UP001358614"/>
    </source>
</evidence>
<evidence type="ECO:0000259" key="1">
    <source>
        <dbReference type="PROSITE" id="PS50011"/>
    </source>
</evidence>
<dbReference type="EMBL" id="CP144089">
    <property type="protein sequence ID" value="WWD07247.1"/>
    <property type="molecule type" value="Genomic_DNA"/>
</dbReference>
<dbReference type="KEGG" id="ker:91104145"/>
<proteinExistence type="predicted"/>
<organism evidence="2 3">
    <name type="scientific">Kwoniella europaea PYCC6329</name>
    <dbReference type="NCBI Taxonomy" id="1423913"/>
    <lineage>
        <taxon>Eukaryota</taxon>
        <taxon>Fungi</taxon>
        <taxon>Dikarya</taxon>
        <taxon>Basidiomycota</taxon>
        <taxon>Agaricomycotina</taxon>
        <taxon>Tremellomycetes</taxon>
        <taxon>Tremellales</taxon>
        <taxon>Cryptococcaceae</taxon>
        <taxon>Kwoniella</taxon>
    </lineage>
</organism>
<dbReference type="Gene3D" id="1.10.510.10">
    <property type="entry name" value="Transferase(Phosphotransferase) domain 1"/>
    <property type="match status" value="1"/>
</dbReference>
<dbReference type="Pfam" id="PF07714">
    <property type="entry name" value="PK_Tyr_Ser-Thr"/>
    <property type="match status" value="1"/>
</dbReference>
<sequence>MCFVGAIDPTEYSSQWSIVSEYMPHGDVLAYLDSEAGRQADRVALAYQVAQGLEHLHNQQIIHANLTPSNVLIGHGGQAVLADFGYISELESFAPDRLTTRKKAPFIAPEVAAGGSSTELSDVFSFGKTAFQILTGVAPSKPHVWPQRGPYRYNRSWASHNTVTIYEFLSRCF</sequence>
<evidence type="ECO:0000313" key="2">
    <source>
        <dbReference type="EMBL" id="WWD07247.1"/>
    </source>
</evidence>
<dbReference type="InterPro" id="IPR001245">
    <property type="entry name" value="Ser-Thr/Tyr_kinase_cat_dom"/>
</dbReference>
<keyword evidence="3" id="KW-1185">Reference proteome</keyword>
<name>A0AAX4KLH6_9TREE</name>
<dbReference type="PROSITE" id="PS50011">
    <property type="entry name" value="PROTEIN_KINASE_DOM"/>
    <property type="match status" value="1"/>
</dbReference>
<feature type="domain" description="Protein kinase" evidence="1">
    <location>
        <begin position="1"/>
        <end position="173"/>
    </location>
</feature>
<dbReference type="InterPro" id="IPR000719">
    <property type="entry name" value="Prot_kinase_dom"/>
</dbReference>
<protein>
    <recommendedName>
        <fullName evidence="1">Protein kinase domain-containing protein</fullName>
    </recommendedName>
</protein>
<dbReference type="PANTHER" id="PTHR44329">
    <property type="entry name" value="SERINE/THREONINE-PROTEIN KINASE TNNI3K-RELATED"/>
    <property type="match status" value="1"/>
</dbReference>
<dbReference type="InterPro" id="IPR051681">
    <property type="entry name" value="Ser/Thr_Kinases-Pseudokinases"/>
</dbReference>
<dbReference type="GO" id="GO:0004674">
    <property type="term" value="F:protein serine/threonine kinase activity"/>
    <property type="evidence" value="ECO:0007669"/>
    <property type="project" value="TreeGrafter"/>
</dbReference>
<dbReference type="InterPro" id="IPR011009">
    <property type="entry name" value="Kinase-like_dom_sf"/>
</dbReference>
<dbReference type="AlphaFoldDB" id="A0AAX4KLH6"/>
<reference evidence="2 3" key="1">
    <citation type="submission" date="2024-01" db="EMBL/GenBank/DDBJ databases">
        <title>Comparative genomics of Cryptococcus and Kwoniella reveals pathogenesis evolution and contrasting modes of karyotype evolution via chromosome fusion or intercentromeric recombination.</title>
        <authorList>
            <person name="Coelho M.A."/>
            <person name="David-Palma M."/>
            <person name="Shea T."/>
            <person name="Bowers K."/>
            <person name="McGinley-Smith S."/>
            <person name="Mohammad A.W."/>
            <person name="Gnirke A."/>
            <person name="Yurkov A.M."/>
            <person name="Nowrousian M."/>
            <person name="Sun S."/>
            <person name="Cuomo C.A."/>
            <person name="Heitman J."/>
        </authorList>
    </citation>
    <scope>NUCLEOTIDE SEQUENCE [LARGE SCALE GENOMIC DNA]</scope>
    <source>
        <strain evidence="2 3">PYCC6329</strain>
    </source>
</reference>
<dbReference type="SUPFAM" id="SSF56112">
    <property type="entry name" value="Protein kinase-like (PK-like)"/>
    <property type="match status" value="1"/>
</dbReference>
<dbReference type="GO" id="GO:0005524">
    <property type="term" value="F:ATP binding"/>
    <property type="evidence" value="ECO:0007669"/>
    <property type="project" value="InterPro"/>
</dbReference>
<gene>
    <name evidence="2" type="ORF">V865_005344</name>
</gene>
<dbReference type="RefSeq" id="XP_066085214.1">
    <property type="nucleotide sequence ID" value="XM_066229117.1"/>
</dbReference>
<dbReference type="Proteomes" id="UP001358614">
    <property type="component" value="Chromosome 1"/>
</dbReference>
<dbReference type="GeneID" id="91104145"/>
<accession>A0AAX4KLH6</accession>